<protein>
    <recommendedName>
        <fullName evidence="8">Zn(2)-C6 fungal-type domain-containing protein</fullName>
    </recommendedName>
</protein>
<feature type="compositionally biased region" description="Pro residues" evidence="7">
    <location>
        <begin position="939"/>
        <end position="952"/>
    </location>
</feature>
<accession>A0A4S2MS52</accession>
<dbReference type="PROSITE" id="PS50048">
    <property type="entry name" value="ZN2_CY6_FUNGAL_2"/>
    <property type="match status" value="1"/>
</dbReference>
<dbReference type="CDD" id="cd12148">
    <property type="entry name" value="fungal_TF_MHR"/>
    <property type="match status" value="1"/>
</dbReference>
<organism evidence="9 10">
    <name type="scientific">Ascodesmis nigricans</name>
    <dbReference type="NCBI Taxonomy" id="341454"/>
    <lineage>
        <taxon>Eukaryota</taxon>
        <taxon>Fungi</taxon>
        <taxon>Dikarya</taxon>
        <taxon>Ascomycota</taxon>
        <taxon>Pezizomycotina</taxon>
        <taxon>Pezizomycetes</taxon>
        <taxon>Pezizales</taxon>
        <taxon>Ascodesmidaceae</taxon>
        <taxon>Ascodesmis</taxon>
    </lineage>
</organism>
<feature type="compositionally biased region" description="Pro residues" evidence="7">
    <location>
        <begin position="920"/>
        <end position="931"/>
    </location>
</feature>
<dbReference type="PANTHER" id="PTHR46910">
    <property type="entry name" value="TRANSCRIPTION FACTOR PDR1"/>
    <property type="match status" value="1"/>
</dbReference>
<feature type="compositionally biased region" description="Basic and acidic residues" evidence="7">
    <location>
        <begin position="246"/>
        <end position="262"/>
    </location>
</feature>
<dbReference type="GO" id="GO:0008270">
    <property type="term" value="F:zinc ion binding"/>
    <property type="evidence" value="ECO:0007669"/>
    <property type="project" value="InterPro"/>
</dbReference>
<dbReference type="InParanoid" id="A0A4S2MS52"/>
<dbReference type="SMART" id="SM00066">
    <property type="entry name" value="GAL4"/>
    <property type="match status" value="1"/>
</dbReference>
<dbReference type="OrthoDB" id="103819at2759"/>
<dbReference type="AlphaFoldDB" id="A0A4S2MS52"/>
<evidence type="ECO:0000256" key="3">
    <source>
        <dbReference type="ARBA" id="ARBA00023015"/>
    </source>
</evidence>
<dbReference type="InterPro" id="IPR036864">
    <property type="entry name" value="Zn2-C6_fun-type_DNA-bd_sf"/>
</dbReference>
<evidence type="ECO:0000256" key="4">
    <source>
        <dbReference type="ARBA" id="ARBA00023125"/>
    </source>
</evidence>
<feature type="compositionally biased region" description="Pro residues" evidence="7">
    <location>
        <begin position="897"/>
        <end position="909"/>
    </location>
</feature>
<keyword evidence="6" id="KW-0539">Nucleus</keyword>
<dbReference type="GO" id="GO:0003677">
    <property type="term" value="F:DNA binding"/>
    <property type="evidence" value="ECO:0007669"/>
    <property type="project" value="UniProtKB-KW"/>
</dbReference>
<dbReference type="Pfam" id="PF00172">
    <property type="entry name" value="Zn_clus"/>
    <property type="match status" value="1"/>
</dbReference>
<proteinExistence type="predicted"/>
<evidence type="ECO:0000256" key="5">
    <source>
        <dbReference type="ARBA" id="ARBA00023163"/>
    </source>
</evidence>
<dbReference type="CDD" id="cd00067">
    <property type="entry name" value="GAL4"/>
    <property type="match status" value="1"/>
</dbReference>
<feature type="compositionally biased region" description="Polar residues" evidence="7">
    <location>
        <begin position="157"/>
        <end position="166"/>
    </location>
</feature>
<dbReference type="GO" id="GO:0005634">
    <property type="term" value="C:nucleus"/>
    <property type="evidence" value="ECO:0007669"/>
    <property type="project" value="UniProtKB-SubCell"/>
</dbReference>
<dbReference type="PANTHER" id="PTHR46910:SF37">
    <property type="entry name" value="ZN(II)2CYS6 TRANSCRIPTION FACTOR (EUROFUNG)"/>
    <property type="match status" value="1"/>
</dbReference>
<feature type="region of interest" description="Disordered" evidence="7">
    <location>
        <begin position="888"/>
        <end position="955"/>
    </location>
</feature>
<sequence>MSSASQPALPQTPQQQHHRQTPTSATSTITNLGGDVGNVSTDERDEEPPAPLETKRQGVRNPACDHCREKKIRCDRVKPMCLNCRTANAECKYSEPQKRPSDVSRNVHRFQEINQRLDRIEASIAALTNAITAFGKSQLAAVAAAPPARDAPCSCGGPSTTASTGESAPKERPYEAYSSPGEYRQSVPGIIATYVQLKGKSFVKSRDIVSAPEPDTSLYMGSSSIATMTAEAELLTQQKLRANEIELNDKKQKDNGDSKNVDEPDTGPLERLAFISKKVSGLIPYYSHTVLRDDALHFERTIPAREDAMDLVDLYFKSTARVYAIFEETSFRRDMERMYDEPQVAFQDKGWMACFNCVLLFGMHARVVNMNLRERTQLDLSNYSRTILSFYNAWAALDDLNVFITPKLRNVQALVSMAICAIEISRPSLSWSLLVQAARSAQALGLHRRTKPASLTKKEIEERKWVFWQIQHWLSTLSLALGRSSMLPEFECDTELPVDNGDPHFQFFLAYIALSKVQAHMYEGLYSAAASKKTDDELNDTIESLLPELEDWWSDFKHLAHPPSNATIVSAASPAWQKSHSNPNPSPISPTSFASPSSTTSSGSSSTKITHWELFQHLNIHFTYHNSLALILRIAKPTMRCHSPSQLLSAARTSLQVALDVIKAHPDLGSSALPLWLFTCHPFISFFVLFSSIIRNPSSPDSTATDLPLMNRLVTYFTALSKRNEGAGRLLALTSAYNNVAASFMKNYQDAKKRKRNRDDDTGPDLELEDDDTATAIDLAAGMLNIEDATLDPSDDFLLGGSAPGNAAMFSFGFSGASNPNIFPGERNTSISPTNSHTPLYHPFPNPNMYSPATGPMGVGVVPGPGPGGSTTSASPALHDFPTAALMRWNGIDPHPHPVPPSMHLPSAPPQHQHHHHHQPPPTRPPPPPPTLQRRHTQPQPPPNHPPPPPPQMIQHQQLLGTTQHQYHQQYDTLDPNVVQQMMQNQGMVNRGHRSGYGGTWNQAPGEEWFGGGGRGPVAEGR</sequence>
<dbReference type="STRING" id="341454.A0A4S2MS52"/>
<feature type="region of interest" description="Disordered" evidence="7">
    <location>
        <begin position="751"/>
        <end position="770"/>
    </location>
</feature>
<evidence type="ECO:0000313" key="10">
    <source>
        <dbReference type="Proteomes" id="UP000298138"/>
    </source>
</evidence>
<dbReference type="SUPFAM" id="SSF57701">
    <property type="entry name" value="Zn2/Cys6 DNA-binding domain"/>
    <property type="match status" value="1"/>
</dbReference>
<gene>
    <name evidence="9" type="ORF">EX30DRAFT_373796</name>
</gene>
<dbReference type="PROSITE" id="PS00463">
    <property type="entry name" value="ZN2_CY6_FUNGAL_1"/>
    <property type="match status" value="1"/>
</dbReference>
<dbReference type="GO" id="GO:0006351">
    <property type="term" value="P:DNA-templated transcription"/>
    <property type="evidence" value="ECO:0007669"/>
    <property type="project" value="InterPro"/>
</dbReference>
<feature type="region of interest" description="Disordered" evidence="7">
    <location>
        <begin position="246"/>
        <end position="265"/>
    </location>
</feature>
<dbReference type="InterPro" id="IPR001138">
    <property type="entry name" value="Zn2Cys6_DnaBD"/>
</dbReference>
<feature type="region of interest" description="Disordered" evidence="7">
    <location>
        <begin position="573"/>
        <end position="602"/>
    </location>
</feature>
<evidence type="ECO:0000256" key="7">
    <source>
        <dbReference type="SAM" id="MobiDB-lite"/>
    </source>
</evidence>
<evidence type="ECO:0000256" key="1">
    <source>
        <dbReference type="ARBA" id="ARBA00004123"/>
    </source>
</evidence>
<dbReference type="SMART" id="SM00906">
    <property type="entry name" value="Fungal_trans"/>
    <property type="match status" value="1"/>
</dbReference>
<dbReference type="Gene3D" id="4.10.240.10">
    <property type="entry name" value="Zn(2)-C6 fungal-type DNA-binding domain"/>
    <property type="match status" value="1"/>
</dbReference>
<keyword evidence="2" id="KW-0479">Metal-binding</keyword>
<dbReference type="EMBL" id="ML220141">
    <property type="protein sequence ID" value="TGZ78428.1"/>
    <property type="molecule type" value="Genomic_DNA"/>
</dbReference>
<keyword evidence="5" id="KW-0804">Transcription</keyword>
<feature type="compositionally biased region" description="Low complexity" evidence="7">
    <location>
        <begin position="579"/>
        <end position="602"/>
    </location>
</feature>
<feature type="region of interest" description="Disordered" evidence="7">
    <location>
        <begin position="1003"/>
        <end position="1022"/>
    </location>
</feature>
<feature type="region of interest" description="Disordered" evidence="7">
    <location>
        <begin position="1"/>
        <end position="61"/>
    </location>
</feature>
<reference evidence="9 10" key="1">
    <citation type="submission" date="2019-04" db="EMBL/GenBank/DDBJ databases">
        <title>Comparative genomics and transcriptomics to analyze fruiting body development in filamentous ascomycetes.</title>
        <authorList>
            <consortium name="DOE Joint Genome Institute"/>
            <person name="Lutkenhaus R."/>
            <person name="Traeger S."/>
            <person name="Breuer J."/>
            <person name="Kuo A."/>
            <person name="Lipzen A."/>
            <person name="Pangilinan J."/>
            <person name="Dilworth D."/>
            <person name="Sandor L."/>
            <person name="Poggeler S."/>
            <person name="Barry K."/>
            <person name="Grigoriev I.V."/>
            <person name="Nowrousian M."/>
        </authorList>
    </citation>
    <scope>NUCLEOTIDE SEQUENCE [LARGE SCALE GENOMIC DNA]</scope>
    <source>
        <strain evidence="9 10">CBS 389.68</strain>
    </source>
</reference>
<keyword evidence="3" id="KW-0805">Transcription regulation</keyword>
<evidence type="ECO:0000256" key="6">
    <source>
        <dbReference type="ARBA" id="ARBA00023242"/>
    </source>
</evidence>
<dbReference type="InterPro" id="IPR050987">
    <property type="entry name" value="AtrR-like"/>
</dbReference>
<comment type="subcellular location">
    <subcellularLocation>
        <location evidence="1">Nucleus</location>
    </subcellularLocation>
</comment>
<feature type="region of interest" description="Disordered" evidence="7">
    <location>
        <begin position="152"/>
        <end position="181"/>
    </location>
</feature>
<keyword evidence="4" id="KW-0238">DNA-binding</keyword>
<dbReference type="Pfam" id="PF04082">
    <property type="entry name" value="Fungal_trans"/>
    <property type="match status" value="1"/>
</dbReference>
<evidence type="ECO:0000259" key="8">
    <source>
        <dbReference type="PROSITE" id="PS50048"/>
    </source>
</evidence>
<dbReference type="GO" id="GO:0000981">
    <property type="term" value="F:DNA-binding transcription factor activity, RNA polymerase II-specific"/>
    <property type="evidence" value="ECO:0007669"/>
    <property type="project" value="InterPro"/>
</dbReference>
<keyword evidence="10" id="KW-1185">Reference proteome</keyword>
<name>A0A4S2MS52_9PEZI</name>
<evidence type="ECO:0000256" key="2">
    <source>
        <dbReference type="ARBA" id="ARBA00022723"/>
    </source>
</evidence>
<evidence type="ECO:0000313" key="9">
    <source>
        <dbReference type="EMBL" id="TGZ78428.1"/>
    </source>
</evidence>
<dbReference type="Proteomes" id="UP000298138">
    <property type="component" value="Unassembled WGS sequence"/>
</dbReference>
<dbReference type="InterPro" id="IPR007219">
    <property type="entry name" value="XnlR_reg_dom"/>
</dbReference>
<feature type="domain" description="Zn(2)-C6 fungal-type" evidence="8">
    <location>
        <begin position="63"/>
        <end position="93"/>
    </location>
</feature>